<sequence length="186" mass="20629">MNKLFTLFTLLTLAGMARADILINPNIVVANGGQGYGGGRIHVCTLTPFNSVYADAGRSEWLARQKVSRRCQQGQGNNSLFCEPAKASCITTTLDERLDESDDASTLLVFDGARQRGESLSIDRDIPDLARYGFANRISSFTVPAGWVVRFFEETDFRGGYYTRKGGEQEATDFNNRIKSVRILSR</sequence>
<gene>
    <name evidence="5" type="ORF">MRK42_14900</name>
</gene>
<organism evidence="5">
    <name type="scientific">Aeromonas sp. 19NY04SH05-1</name>
    <dbReference type="NCBI Taxonomy" id="2920537"/>
    <lineage>
        <taxon>Bacteria</taxon>
        <taxon>Pseudomonadati</taxon>
        <taxon>Pseudomonadota</taxon>
        <taxon>Gammaproteobacteria</taxon>
        <taxon>Aeromonadales</taxon>
        <taxon>Aeromonadaceae</taxon>
        <taxon>Aeromonas</taxon>
    </lineage>
</organism>
<accession>A0AAU6T550</accession>
<dbReference type="SUPFAM" id="SSF49695">
    <property type="entry name" value="gamma-Crystallin-like"/>
    <property type="match status" value="1"/>
</dbReference>
<proteinExistence type="inferred from homology"/>
<dbReference type="Pfam" id="PF00030">
    <property type="entry name" value="Crystall"/>
    <property type="match status" value="1"/>
</dbReference>
<feature type="domain" description="Beta/gamma crystallin 'Greek key'" evidence="4">
    <location>
        <begin position="106"/>
        <end position="184"/>
    </location>
</feature>
<dbReference type="SMART" id="SM00247">
    <property type="entry name" value="XTALbg"/>
    <property type="match status" value="1"/>
</dbReference>
<evidence type="ECO:0000256" key="3">
    <source>
        <dbReference type="SAM" id="SignalP"/>
    </source>
</evidence>
<dbReference type="InterPro" id="IPR001064">
    <property type="entry name" value="Beta/gamma_crystallin"/>
</dbReference>
<dbReference type="Gene3D" id="2.60.20.10">
    <property type="entry name" value="Crystallins"/>
    <property type="match status" value="1"/>
</dbReference>
<protein>
    <submittedName>
        <fullName evidence="5">Beta/gamma crystallin-related protein</fullName>
    </submittedName>
</protein>
<reference evidence="5" key="1">
    <citation type="submission" date="2022-03" db="EMBL/GenBank/DDBJ databases">
        <title>Sea Food Isolates.</title>
        <authorList>
            <person name="Li C."/>
        </authorList>
    </citation>
    <scope>NUCLEOTIDE SEQUENCE</scope>
    <source>
        <strain evidence="5">19NY04SH05-1</strain>
    </source>
</reference>
<keyword evidence="2" id="KW-0677">Repeat</keyword>
<feature type="signal peptide" evidence="3">
    <location>
        <begin position="1"/>
        <end position="19"/>
    </location>
</feature>
<dbReference type="AlphaFoldDB" id="A0AAU6T550"/>
<comment type="similarity">
    <text evidence="1">Belongs to the beta/gamma-crystallin family.</text>
</comment>
<dbReference type="RefSeq" id="WP_338610783.1">
    <property type="nucleotide sequence ID" value="NZ_CP095328.1"/>
</dbReference>
<evidence type="ECO:0000313" key="5">
    <source>
        <dbReference type="EMBL" id="XAG40281.1"/>
    </source>
</evidence>
<evidence type="ECO:0000256" key="1">
    <source>
        <dbReference type="ARBA" id="ARBA00009646"/>
    </source>
</evidence>
<name>A0AAU6T550_9GAMM</name>
<evidence type="ECO:0000256" key="2">
    <source>
        <dbReference type="ARBA" id="ARBA00022737"/>
    </source>
</evidence>
<evidence type="ECO:0000259" key="4">
    <source>
        <dbReference type="SMART" id="SM00247"/>
    </source>
</evidence>
<dbReference type="EMBL" id="CP095328">
    <property type="protein sequence ID" value="XAG40281.1"/>
    <property type="molecule type" value="Genomic_DNA"/>
</dbReference>
<dbReference type="InterPro" id="IPR011024">
    <property type="entry name" value="G_crystallin-like"/>
</dbReference>
<feature type="chain" id="PRO_5043369142" evidence="3">
    <location>
        <begin position="20"/>
        <end position="186"/>
    </location>
</feature>
<keyword evidence="3" id="KW-0732">Signal</keyword>